<dbReference type="InterPro" id="IPR013762">
    <property type="entry name" value="Integrase-like_cat_sf"/>
</dbReference>
<keyword evidence="2 4" id="KW-0238">DNA-binding</keyword>
<dbReference type="Proteomes" id="UP001238088">
    <property type="component" value="Unassembled WGS sequence"/>
</dbReference>
<dbReference type="SUPFAM" id="SSF56349">
    <property type="entry name" value="DNA breaking-rejoining enzymes"/>
    <property type="match status" value="1"/>
</dbReference>
<dbReference type="PROSITE" id="PS51900">
    <property type="entry name" value="CB"/>
    <property type="match status" value="1"/>
</dbReference>
<proteinExistence type="inferred from homology"/>
<name>A0ABU0AJ38_9BACI</name>
<keyword evidence="8" id="KW-1185">Reference proteome</keyword>
<evidence type="ECO:0000256" key="1">
    <source>
        <dbReference type="ARBA" id="ARBA00008857"/>
    </source>
</evidence>
<feature type="domain" description="Core-binding (CB)" evidence="6">
    <location>
        <begin position="53"/>
        <end position="156"/>
    </location>
</feature>
<dbReference type="EMBL" id="JAUSUB010000013">
    <property type="protein sequence ID" value="MDQ0271271.1"/>
    <property type="molecule type" value="Genomic_DNA"/>
</dbReference>
<evidence type="ECO:0000256" key="4">
    <source>
        <dbReference type="PROSITE-ProRule" id="PRU01248"/>
    </source>
</evidence>
<dbReference type="InterPro" id="IPR002104">
    <property type="entry name" value="Integrase_catalytic"/>
</dbReference>
<protein>
    <submittedName>
        <fullName evidence="7">Site-specific recombinase XerD</fullName>
    </submittedName>
</protein>
<dbReference type="Gene3D" id="1.10.150.130">
    <property type="match status" value="1"/>
</dbReference>
<evidence type="ECO:0000256" key="3">
    <source>
        <dbReference type="ARBA" id="ARBA00023172"/>
    </source>
</evidence>
<evidence type="ECO:0000256" key="2">
    <source>
        <dbReference type="ARBA" id="ARBA00023125"/>
    </source>
</evidence>
<feature type="domain" description="Tyr recombinase" evidence="5">
    <location>
        <begin position="179"/>
        <end position="367"/>
    </location>
</feature>
<dbReference type="InterPro" id="IPR050090">
    <property type="entry name" value="Tyrosine_recombinase_XerCD"/>
</dbReference>
<evidence type="ECO:0000313" key="7">
    <source>
        <dbReference type="EMBL" id="MDQ0271271.1"/>
    </source>
</evidence>
<dbReference type="InterPro" id="IPR010998">
    <property type="entry name" value="Integrase_recombinase_N"/>
</dbReference>
<evidence type="ECO:0000313" key="8">
    <source>
        <dbReference type="Proteomes" id="UP001238088"/>
    </source>
</evidence>
<dbReference type="PANTHER" id="PTHR30349:SF41">
    <property type="entry name" value="INTEGRASE_RECOMBINASE PROTEIN MJ0367-RELATED"/>
    <property type="match status" value="1"/>
</dbReference>
<accession>A0ABU0AJ38</accession>
<comment type="caution">
    <text evidence="7">The sequence shown here is derived from an EMBL/GenBank/DDBJ whole genome shotgun (WGS) entry which is preliminary data.</text>
</comment>
<dbReference type="RefSeq" id="WP_307476308.1">
    <property type="nucleotide sequence ID" value="NZ_JAUSUB010000013.1"/>
</dbReference>
<comment type="similarity">
    <text evidence="1">Belongs to the 'phage' integrase family.</text>
</comment>
<dbReference type="InterPro" id="IPR044068">
    <property type="entry name" value="CB"/>
</dbReference>
<evidence type="ECO:0000259" key="6">
    <source>
        <dbReference type="PROSITE" id="PS51900"/>
    </source>
</evidence>
<dbReference type="InterPro" id="IPR011010">
    <property type="entry name" value="DNA_brk_join_enz"/>
</dbReference>
<organism evidence="7 8">
    <name type="scientific">Cytobacillus purgationiresistens</name>
    <dbReference type="NCBI Taxonomy" id="863449"/>
    <lineage>
        <taxon>Bacteria</taxon>
        <taxon>Bacillati</taxon>
        <taxon>Bacillota</taxon>
        <taxon>Bacilli</taxon>
        <taxon>Bacillales</taxon>
        <taxon>Bacillaceae</taxon>
        <taxon>Cytobacillus</taxon>
    </lineage>
</organism>
<dbReference type="PROSITE" id="PS51898">
    <property type="entry name" value="TYR_RECOMBINASE"/>
    <property type="match status" value="1"/>
</dbReference>
<gene>
    <name evidence="7" type="ORF">J2S17_003159</name>
</gene>
<dbReference type="Gene3D" id="1.10.443.10">
    <property type="entry name" value="Intergrase catalytic core"/>
    <property type="match status" value="1"/>
</dbReference>
<keyword evidence="3" id="KW-0233">DNA recombination</keyword>
<evidence type="ECO:0000259" key="5">
    <source>
        <dbReference type="PROSITE" id="PS51898"/>
    </source>
</evidence>
<sequence>MNFLQENNKHIKVIKNWRNQLNEKSVTDIQEKLDLNEKLNADPFRDFSDLEMLQWYLFRKTNINSQNEKSKKTINEYKKEISLFIEHLLTFSTEINIDINFIIESSLFKSLSPRHIRRYQEWLVTRSPHVMTKGNYSAATITRKTNIIKSFLKFLLESNYIQQPLHTGFLEATVHNDDRPNKDLDAEEVKQLLDYFRNRQHPIVFALIHVFTTTGLRNEELCKLTVGDLKYDASLKGFYLVVTGKGNKKRQIPLKEKTLNSIKMFRYARGLKEIDQSIKSDPLFTTNTSKAYKTSYLSNYLTREIKKSQLHERNISCHHFRHAFAIISHKSGVDLYDISRSLGHEKLETTMIYLSKIFERENHAIHGWDSKIFGEYI</sequence>
<dbReference type="Pfam" id="PF00589">
    <property type="entry name" value="Phage_integrase"/>
    <property type="match status" value="1"/>
</dbReference>
<reference evidence="7 8" key="1">
    <citation type="submission" date="2023-07" db="EMBL/GenBank/DDBJ databases">
        <title>Genomic Encyclopedia of Type Strains, Phase IV (KMG-IV): sequencing the most valuable type-strain genomes for metagenomic binning, comparative biology and taxonomic classification.</title>
        <authorList>
            <person name="Goeker M."/>
        </authorList>
    </citation>
    <scope>NUCLEOTIDE SEQUENCE [LARGE SCALE GENOMIC DNA]</scope>
    <source>
        <strain evidence="7 8">DSM 23494</strain>
    </source>
</reference>
<dbReference type="PANTHER" id="PTHR30349">
    <property type="entry name" value="PHAGE INTEGRASE-RELATED"/>
    <property type="match status" value="1"/>
</dbReference>